<evidence type="ECO:0000313" key="3">
    <source>
        <dbReference type="Proteomes" id="UP000184073"/>
    </source>
</evidence>
<dbReference type="Proteomes" id="UP000184073">
    <property type="component" value="Unassembled WGS sequence"/>
</dbReference>
<dbReference type="VEuPathDB" id="FungiDB:ASPVEDRAFT_874946"/>
<dbReference type="InterPro" id="IPR013857">
    <property type="entry name" value="NADH-UbQ_OxRdtase-assoc_prot30"/>
</dbReference>
<protein>
    <recommendedName>
        <fullName evidence="1">NADH:ubiquinone oxidoreductase intermediate-associated protein 30 domain-containing protein</fullName>
    </recommendedName>
</protein>
<dbReference type="AlphaFoldDB" id="A0A1L9PXC5"/>
<organism evidence="2 3">
    <name type="scientific">Aspergillus versicolor CBS 583.65</name>
    <dbReference type="NCBI Taxonomy" id="1036611"/>
    <lineage>
        <taxon>Eukaryota</taxon>
        <taxon>Fungi</taxon>
        <taxon>Dikarya</taxon>
        <taxon>Ascomycota</taxon>
        <taxon>Pezizomycotina</taxon>
        <taxon>Eurotiomycetes</taxon>
        <taxon>Eurotiomycetidae</taxon>
        <taxon>Eurotiales</taxon>
        <taxon>Aspergillaceae</taxon>
        <taxon>Aspergillus</taxon>
        <taxon>Aspergillus subgen. Nidulantes</taxon>
    </lineage>
</organism>
<dbReference type="Pfam" id="PF08547">
    <property type="entry name" value="CIA30"/>
    <property type="match status" value="1"/>
</dbReference>
<name>A0A1L9PXC5_ASPVE</name>
<accession>A0A1L9PXC5</accession>
<dbReference type="STRING" id="1036611.A0A1L9PXC5"/>
<evidence type="ECO:0000313" key="2">
    <source>
        <dbReference type="EMBL" id="OJJ06168.1"/>
    </source>
</evidence>
<sequence length="244" mass="27795">MTDCAQHTADRMVLFPGGSPWRGNWRSDIIRSNKSIAYVEFTSYAELGQTELHGWLDRKNINDRPSASISTTGANNHWNLDGFDAFELELCKSDGKVYTIALDDQSGVTWEAKFRHENIKGLTTAVNKVIRFRNLKPRGYNADAVAPPDMGNIRKFELSFPSMDGKQEGSFMISIASISAVRLPCECAATLDPKLDEPLKGLEYAWEKVKYRTSALAFKLHLKRPKPRLRKRRRSFWLRSGRRP</sequence>
<keyword evidence="3" id="KW-1185">Reference proteome</keyword>
<dbReference type="RefSeq" id="XP_040671930.1">
    <property type="nucleotide sequence ID" value="XM_040818075.1"/>
</dbReference>
<dbReference type="GeneID" id="63733586"/>
<reference evidence="3" key="1">
    <citation type="journal article" date="2017" name="Genome Biol.">
        <title>Comparative genomics reveals high biological diversity and specific adaptations in the industrially and medically important fungal genus Aspergillus.</title>
        <authorList>
            <person name="de Vries R.P."/>
            <person name="Riley R."/>
            <person name="Wiebenga A."/>
            <person name="Aguilar-Osorio G."/>
            <person name="Amillis S."/>
            <person name="Uchima C.A."/>
            <person name="Anderluh G."/>
            <person name="Asadollahi M."/>
            <person name="Askin M."/>
            <person name="Barry K."/>
            <person name="Battaglia E."/>
            <person name="Bayram O."/>
            <person name="Benocci T."/>
            <person name="Braus-Stromeyer S.A."/>
            <person name="Caldana C."/>
            <person name="Canovas D."/>
            <person name="Cerqueira G.C."/>
            <person name="Chen F."/>
            <person name="Chen W."/>
            <person name="Choi C."/>
            <person name="Clum A."/>
            <person name="Dos Santos R.A."/>
            <person name="Damasio A.R."/>
            <person name="Diallinas G."/>
            <person name="Emri T."/>
            <person name="Fekete E."/>
            <person name="Flipphi M."/>
            <person name="Freyberg S."/>
            <person name="Gallo A."/>
            <person name="Gournas C."/>
            <person name="Habgood R."/>
            <person name="Hainaut M."/>
            <person name="Harispe M.L."/>
            <person name="Henrissat B."/>
            <person name="Hilden K.S."/>
            <person name="Hope R."/>
            <person name="Hossain A."/>
            <person name="Karabika E."/>
            <person name="Karaffa L."/>
            <person name="Karanyi Z."/>
            <person name="Krasevec N."/>
            <person name="Kuo A."/>
            <person name="Kusch H."/>
            <person name="LaButti K."/>
            <person name="Lagendijk E.L."/>
            <person name="Lapidus A."/>
            <person name="Levasseur A."/>
            <person name="Lindquist E."/>
            <person name="Lipzen A."/>
            <person name="Logrieco A.F."/>
            <person name="MacCabe A."/>
            <person name="Maekelae M.R."/>
            <person name="Malavazi I."/>
            <person name="Melin P."/>
            <person name="Meyer V."/>
            <person name="Mielnichuk N."/>
            <person name="Miskei M."/>
            <person name="Molnar A.P."/>
            <person name="Mule G."/>
            <person name="Ngan C.Y."/>
            <person name="Orejas M."/>
            <person name="Orosz E."/>
            <person name="Ouedraogo J.P."/>
            <person name="Overkamp K.M."/>
            <person name="Park H.-S."/>
            <person name="Perrone G."/>
            <person name="Piumi F."/>
            <person name="Punt P.J."/>
            <person name="Ram A.F."/>
            <person name="Ramon A."/>
            <person name="Rauscher S."/>
            <person name="Record E."/>
            <person name="Riano-Pachon D.M."/>
            <person name="Robert V."/>
            <person name="Roehrig J."/>
            <person name="Ruller R."/>
            <person name="Salamov A."/>
            <person name="Salih N.S."/>
            <person name="Samson R.A."/>
            <person name="Sandor E."/>
            <person name="Sanguinetti M."/>
            <person name="Schuetze T."/>
            <person name="Sepcic K."/>
            <person name="Shelest E."/>
            <person name="Sherlock G."/>
            <person name="Sophianopoulou V."/>
            <person name="Squina F.M."/>
            <person name="Sun H."/>
            <person name="Susca A."/>
            <person name="Todd R.B."/>
            <person name="Tsang A."/>
            <person name="Unkles S.E."/>
            <person name="van de Wiele N."/>
            <person name="van Rossen-Uffink D."/>
            <person name="Oliveira J.V."/>
            <person name="Vesth T.C."/>
            <person name="Visser J."/>
            <person name="Yu J.-H."/>
            <person name="Zhou M."/>
            <person name="Andersen M.R."/>
            <person name="Archer D.B."/>
            <person name="Baker S.E."/>
            <person name="Benoit I."/>
            <person name="Brakhage A.A."/>
            <person name="Braus G.H."/>
            <person name="Fischer R."/>
            <person name="Frisvad J.C."/>
            <person name="Goldman G.H."/>
            <person name="Houbraken J."/>
            <person name="Oakley B."/>
            <person name="Pocsi I."/>
            <person name="Scazzocchio C."/>
            <person name="Seiboth B."/>
            <person name="vanKuyk P.A."/>
            <person name="Wortman J."/>
            <person name="Dyer P.S."/>
            <person name="Grigoriev I.V."/>
        </authorList>
    </citation>
    <scope>NUCLEOTIDE SEQUENCE [LARGE SCALE GENOMIC DNA]</scope>
    <source>
        <strain evidence="3">CBS 583.65</strain>
    </source>
</reference>
<dbReference type="EMBL" id="KV878134">
    <property type="protein sequence ID" value="OJJ06168.1"/>
    <property type="molecule type" value="Genomic_DNA"/>
</dbReference>
<feature type="domain" description="NADH:ubiquinone oxidoreductase intermediate-associated protein 30" evidence="1">
    <location>
        <begin position="49"/>
        <end position="175"/>
    </location>
</feature>
<evidence type="ECO:0000259" key="1">
    <source>
        <dbReference type="Pfam" id="PF08547"/>
    </source>
</evidence>
<gene>
    <name evidence="2" type="ORF">ASPVEDRAFT_874946</name>
</gene>
<dbReference type="OrthoDB" id="426386at2759"/>
<proteinExistence type="predicted"/>